<keyword evidence="2" id="KW-1003">Cell membrane</keyword>
<organism evidence="9 10">
    <name type="scientific">Chitinophaga ginsengisoli</name>
    <dbReference type="NCBI Taxonomy" id="363837"/>
    <lineage>
        <taxon>Bacteria</taxon>
        <taxon>Pseudomonadati</taxon>
        <taxon>Bacteroidota</taxon>
        <taxon>Chitinophagia</taxon>
        <taxon>Chitinophagales</taxon>
        <taxon>Chitinophagaceae</taxon>
        <taxon>Chitinophaga</taxon>
    </lineage>
</organism>
<evidence type="ECO:0000256" key="1">
    <source>
        <dbReference type="ARBA" id="ARBA00004651"/>
    </source>
</evidence>
<feature type="domain" description="ABC3 transporter permease C-terminal" evidence="7">
    <location>
        <begin position="298"/>
        <end position="413"/>
    </location>
</feature>
<protein>
    <submittedName>
        <fullName evidence="9">Putative ABC transport system permease protein</fullName>
    </submittedName>
</protein>
<feature type="transmembrane region" description="Helical" evidence="6">
    <location>
        <begin position="339"/>
        <end position="366"/>
    </location>
</feature>
<dbReference type="InterPro" id="IPR003838">
    <property type="entry name" value="ABC3_permease_C"/>
</dbReference>
<feature type="transmembrane region" description="Helical" evidence="6">
    <location>
        <begin position="21"/>
        <end position="41"/>
    </location>
</feature>
<evidence type="ECO:0000313" key="10">
    <source>
        <dbReference type="Proteomes" id="UP000240978"/>
    </source>
</evidence>
<dbReference type="InterPro" id="IPR025857">
    <property type="entry name" value="MacB_PCD"/>
</dbReference>
<feature type="domain" description="ABC3 transporter permease C-terminal" evidence="7">
    <location>
        <begin position="682"/>
        <end position="791"/>
    </location>
</feature>
<keyword evidence="4 6" id="KW-1133">Transmembrane helix</keyword>
<keyword evidence="5 6" id="KW-0472">Membrane</keyword>
<name>A0A2P8G2R3_9BACT</name>
<evidence type="ECO:0000313" key="9">
    <source>
        <dbReference type="EMBL" id="PSL28261.1"/>
    </source>
</evidence>
<dbReference type="EMBL" id="PYGK01000008">
    <property type="protein sequence ID" value="PSL28261.1"/>
    <property type="molecule type" value="Genomic_DNA"/>
</dbReference>
<evidence type="ECO:0000256" key="4">
    <source>
        <dbReference type="ARBA" id="ARBA00022989"/>
    </source>
</evidence>
<dbReference type="Pfam" id="PF02687">
    <property type="entry name" value="FtsX"/>
    <property type="match status" value="2"/>
</dbReference>
<comment type="caution">
    <text evidence="9">The sequence shown here is derived from an EMBL/GenBank/DDBJ whole genome shotgun (WGS) entry which is preliminary data.</text>
</comment>
<evidence type="ECO:0000259" key="8">
    <source>
        <dbReference type="Pfam" id="PF12704"/>
    </source>
</evidence>
<dbReference type="RefSeq" id="WP_106603725.1">
    <property type="nucleotide sequence ID" value="NZ_PYGK01000008.1"/>
</dbReference>
<keyword evidence="3 6" id="KW-0812">Transmembrane</keyword>
<dbReference type="GO" id="GO:0022857">
    <property type="term" value="F:transmembrane transporter activity"/>
    <property type="evidence" value="ECO:0007669"/>
    <property type="project" value="TreeGrafter"/>
</dbReference>
<evidence type="ECO:0000259" key="7">
    <source>
        <dbReference type="Pfam" id="PF02687"/>
    </source>
</evidence>
<proteinExistence type="predicted"/>
<dbReference type="PANTHER" id="PTHR30572">
    <property type="entry name" value="MEMBRANE COMPONENT OF TRANSPORTER-RELATED"/>
    <property type="match status" value="1"/>
</dbReference>
<dbReference type="InterPro" id="IPR050250">
    <property type="entry name" value="Macrolide_Exporter_MacB"/>
</dbReference>
<feature type="transmembrane region" description="Helical" evidence="6">
    <location>
        <begin position="386"/>
        <end position="410"/>
    </location>
</feature>
<evidence type="ECO:0000256" key="3">
    <source>
        <dbReference type="ARBA" id="ARBA00022692"/>
    </source>
</evidence>
<feature type="transmembrane region" description="Helical" evidence="6">
    <location>
        <begin position="680"/>
        <end position="704"/>
    </location>
</feature>
<feature type="transmembrane region" description="Helical" evidence="6">
    <location>
        <begin position="292"/>
        <end position="314"/>
    </location>
</feature>
<dbReference type="Proteomes" id="UP000240978">
    <property type="component" value="Unassembled WGS sequence"/>
</dbReference>
<feature type="transmembrane region" description="Helical" evidence="6">
    <location>
        <begin position="716"/>
        <end position="744"/>
    </location>
</feature>
<evidence type="ECO:0000256" key="2">
    <source>
        <dbReference type="ARBA" id="ARBA00022475"/>
    </source>
</evidence>
<dbReference type="PANTHER" id="PTHR30572:SF18">
    <property type="entry name" value="ABC-TYPE MACROLIDE FAMILY EXPORT SYSTEM PERMEASE COMPONENT 2"/>
    <property type="match status" value="1"/>
</dbReference>
<gene>
    <name evidence="9" type="ORF">CLV42_108180</name>
</gene>
<sequence length="803" mass="89900">MFRYYYKIAIRNLWRNKGFSAITIFGLAIGLATCLLITLFVTDELRYEYFNNKADRIYRINADFLVNGSAFKERNTPAMFGPMLQQDYPQIEKYVRFLQQDHILVKKGEETLLESNVCFADSTVFDIFSLHMIAGNPATALRNPFSMVISERMAKKYFNSIDVVGKTLHTDNINQYTVTGVIRDVPSQSHLHFDFVRAMSQMEMSRETQWMADNFVTYVQLRPGTTQAQLDGYLQQATKKYVENDLRKMTGSDLADLEKKGGHFRYQSIPLKKIHLYSDLTNEAEPSGNIQYIYIFIITAIIILLIACVNFMNLSTARSAGRAKEVGLRKVMGSQKSSLIIQFLAESVLTSCCAMIIAIVLTALMLPYLNDLSGKSLSITVASLTWILPLLLLIVVIVGLMAGSYPAFFLSSFEPVKVLKGKLSSGFKGSWLRNSLVIFQFAAAILLVVGTLVIYNQLKYIHNKQLGYNRQQVLVVENTQALWIFAKGFKEDVLKIPGVTAGTMTNTLPTEINMDTNIYSKDAARSPGQVVGIPEWYVDADYIPALGMQMAKGRNFSPDMPTDTGSALIINETAARLLGFTDITDKYLYRGEQKMKIIGIVKDFNSGSLRTKIAPAVFTLGDYTGKMAFRINTKNIQQIINKIGELYHARPAMQGQPFRYAFMDDSFNKLYQAEERTGKIFISFAVLAILIASLGVFGLITYAAEQRTKEIGIRKVLGASVSGIVAMLSANFLKLIALAAVIATPLAWLLMNKWLQNFAYRINISWTLFAVSIILMGIITMVTVSFKAIKAALVNPVKSLRSE</sequence>
<feature type="transmembrane region" description="Helical" evidence="6">
    <location>
        <begin position="431"/>
        <end position="455"/>
    </location>
</feature>
<dbReference type="OrthoDB" id="5933722at2"/>
<accession>A0A2P8G2R3</accession>
<feature type="domain" description="MacB-like periplasmic core" evidence="8">
    <location>
        <begin position="20"/>
        <end position="236"/>
    </location>
</feature>
<dbReference type="AlphaFoldDB" id="A0A2P8G2R3"/>
<feature type="transmembrane region" description="Helical" evidence="6">
    <location>
        <begin position="764"/>
        <end position="786"/>
    </location>
</feature>
<comment type="subcellular location">
    <subcellularLocation>
        <location evidence="1">Cell membrane</location>
        <topology evidence="1">Multi-pass membrane protein</topology>
    </subcellularLocation>
</comment>
<keyword evidence="10" id="KW-1185">Reference proteome</keyword>
<reference evidence="9 10" key="1">
    <citation type="submission" date="2018-03" db="EMBL/GenBank/DDBJ databases">
        <title>Genomic Encyclopedia of Archaeal and Bacterial Type Strains, Phase II (KMG-II): from individual species to whole genera.</title>
        <authorList>
            <person name="Goeker M."/>
        </authorList>
    </citation>
    <scope>NUCLEOTIDE SEQUENCE [LARGE SCALE GENOMIC DNA]</scope>
    <source>
        <strain evidence="9 10">DSM 18107</strain>
    </source>
</reference>
<dbReference type="Pfam" id="PF12704">
    <property type="entry name" value="MacB_PCD"/>
    <property type="match status" value="1"/>
</dbReference>
<dbReference type="GO" id="GO:0005886">
    <property type="term" value="C:plasma membrane"/>
    <property type="evidence" value="ECO:0007669"/>
    <property type="project" value="UniProtKB-SubCell"/>
</dbReference>
<evidence type="ECO:0000256" key="6">
    <source>
        <dbReference type="SAM" id="Phobius"/>
    </source>
</evidence>
<evidence type="ECO:0000256" key="5">
    <source>
        <dbReference type="ARBA" id="ARBA00023136"/>
    </source>
</evidence>